<dbReference type="GO" id="GO:0008757">
    <property type="term" value="F:S-adenosylmethionine-dependent methyltransferase activity"/>
    <property type="evidence" value="ECO:0007669"/>
    <property type="project" value="InterPro"/>
</dbReference>
<name>A0A1F5XC97_9BACT</name>
<reference evidence="2 3" key="1">
    <citation type="journal article" date="2016" name="Nat. Commun.">
        <title>Thousands of microbial genomes shed light on interconnected biogeochemical processes in an aquifer system.</title>
        <authorList>
            <person name="Anantharaman K."/>
            <person name="Brown C.T."/>
            <person name="Hug L.A."/>
            <person name="Sharon I."/>
            <person name="Castelle C.J."/>
            <person name="Probst A.J."/>
            <person name="Thomas B.C."/>
            <person name="Singh A."/>
            <person name="Wilkins M.J."/>
            <person name="Karaoz U."/>
            <person name="Brodie E.L."/>
            <person name="Williams K.H."/>
            <person name="Hubbard S.S."/>
            <person name="Banfield J.F."/>
        </authorList>
    </citation>
    <scope>NUCLEOTIDE SEQUENCE [LARGE SCALE GENOMIC DNA]</scope>
</reference>
<protein>
    <recommendedName>
        <fullName evidence="1">Methyltransferase type 11 domain-containing protein</fullName>
    </recommendedName>
</protein>
<evidence type="ECO:0000259" key="1">
    <source>
        <dbReference type="Pfam" id="PF08241"/>
    </source>
</evidence>
<dbReference type="Pfam" id="PF08241">
    <property type="entry name" value="Methyltransf_11"/>
    <property type="match status" value="1"/>
</dbReference>
<dbReference type="CDD" id="cd02440">
    <property type="entry name" value="AdoMet_MTases"/>
    <property type="match status" value="1"/>
</dbReference>
<evidence type="ECO:0000313" key="2">
    <source>
        <dbReference type="EMBL" id="OGF85480.1"/>
    </source>
</evidence>
<accession>A0A1F5XC97</accession>
<dbReference type="AlphaFoldDB" id="A0A1F5XC97"/>
<sequence length="204" mass="23724">MVKTSKRNFRVYEKDMTDFWAQKIWAINGFVRENILGDKKALDVGCGPRKLPGATGMDIAKFPGVDVVHDANKTPWPIEDNSFDIVLFNQSLEHIEDVSSALEEARRVLKVRGRLVIQVPYFRSVDAFAATHTHFFSTRALDTIPDLSLNFKVLGFWCGWPHKSKNLLRQFFKNFIHRFPDFYDKYLSILIPVECLTWELEKRN</sequence>
<dbReference type="Proteomes" id="UP000178405">
    <property type="component" value="Unassembled WGS sequence"/>
</dbReference>
<gene>
    <name evidence="2" type="ORF">A2Z63_01855</name>
</gene>
<dbReference type="Gene3D" id="3.40.50.150">
    <property type="entry name" value="Vaccinia Virus protein VP39"/>
    <property type="match status" value="1"/>
</dbReference>
<dbReference type="SUPFAM" id="SSF53335">
    <property type="entry name" value="S-adenosyl-L-methionine-dependent methyltransferases"/>
    <property type="match status" value="1"/>
</dbReference>
<evidence type="ECO:0000313" key="3">
    <source>
        <dbReference type="Proteomes" id="UP000178405"/>
    </source>
</evidence>
<organism evidence="2 3">
    <name type="scientific">Candidatus Giovannonibacteria bacterium RIFCSPLOWO2_02_44_8</name>
    <dbReference type="NCBI Taxonomy" id="1798355"/>
    <lineage>
        <taxon>Bacteria</taxon>
        <taxon>Candidatus Giovannoniibacteriota</taxon>
    </lineage>
</organism>
<feature type="domain" description="Methyltransferase type 11" evidence="1">
    <location>
        <begin position="67"/>
        <end position="117"/>
    </location>
</feature>
<dbReference type="EMBL" id="MFIH01000037">
    <property type="protein sequence ID" value="OGF85480.1"/>
    <property type="molecule type" value="Genomic_DNA"/>
</dbReference>
<proteinExistence type="predicted"/>
<comment type="caution">
    <text evidence="2">The sequence shown here is derived from an EMBL/GenBank/DDBJ whole genome shotgun (WGS) entry which is preliminary data.</text>
</comment>
<dbReference type="InterPro" id="IPR029063">
    <property type="entry name" value="SAM-dependent_MTases_sf"/>
</dbReference>
<dbReference type="InterPro" id="IPR013216">
    <property type="entry name" value="Methyltransf_11"/>
</dbReference>